<evidence type="ECO:0000256" key="3">
    <source>
        <dbReference type="ARBA" id="ARBA00022989"/>
    </source>
</evidence>
<dbReference type="AlphaFoldDB" id="A0A5C3QUU3"/>
<dbReference type="PANTHER" id="PTHR23063:SF60">
    <property type="entry name" value="LYSOPHOSPHATIDIC ACID:OLEOYL-COA ACYLTRANSFERASE 1"/>
    <property type="match status" value="1"/>
</dbReference>
<evidence type="ECO:0000256" key="5">
    <source>
        <dbReference type="ARBA" id="ARBA00023136"/>
    </source>
</evidence>
<dbReference type="EMBL" id="ML178816">
    <property type="protein sequence ID" value="TFL05702.1"/>
    <property type="molecule type" value="Genomic_DNA"/>
</dbReference>
<keyword evidence="1" id="KW-0808">Transferase</keyword>
<evidence type="ECO:0000313" key="10">
    <source>
        <dbReference type="Proteomes" id="UP000305067"/>
    </source>
</evidence>
<keyword evidence="3 8" id="KW-1133">Transmembrane helix</keyword>
<dbReference type="OrthoDB" id="272512at2759"/>
<feature type="transmembrane region" description="Helical" evidence="8">
    <location>
        <begin position="73"/>
        <end position="99"/>
    </location>
</feature>
<evidence type="ECO:0000256" key="8">
    <source>
        <dbReference type="SAM" id="Phobius"/>
    </source>
</evidence>
<name>A0A5C3QUU3_9AGAR</name>
<evidence type="ECO:0008006" key="11">
    <source>
        <dbReference type="Google" id="ProtNLM"/>
    </source>
</evidence>
<evidence type="ECO:0000256" key="4">
    <source>
        <dbReference type="ARBA" id="ARBA00023098"/>
    </source>
</evidence>
<feature type="compositionally biased region" description="Low complexity" evidence="7">
    <location>
        <begin position="163"/>
        <end position="177"/>
    </location>
</feature>
<feature type="region of interest" description="Disordered" evidence="7">
    <location>
        <begin position="156"/>
        <end position="184"/>
    </location>
</feature>
<keyword evidence="6" id="KW-0012">Acyltransferase</keyword>
<evidence type="ECO:0000313" key="9">
    <source>
        <dbReference type="EMBL" id="TFL05702.1"/>
    </source>
</evidence>
<dbReference type="GO" id="GO:0016746">
    <property type="term" value="F:acyltransferase activity"/>
    <property type="evidence" value="ECO:0007669"/>
    <property type="project" value="UniProtKB-KW"/>
</dbReference>
<organism evidence="9 10">
    <name type="scientific">Pterulicium gracile</name>
    <dbReference type="NCBI Taxonomy" id="1884261"/>
    <lineage>
        <taxon>Eukaryota</taxon>
        <taxon>Fungi</taxon>
        <taxon>Dikarya</taxon>
        <taxon>Basidiomycota</taxon>
        <taxon>Agaricomycotina</taxon>
        <taxon>Agaricomycetes</taxon>
        <taxon>Agaricomycetidae</taxon>
        <taxon>Agaricales</taxon>
        <taxon>Pleurotineae</taxon>
        <taxon>Pterulaceae</taxon>
        <taxon>Pterulicium</taxon>
    </lineage>
</organism>
<evidence type="ECO:0000256" key="2">
    <source>
        <dbReference type="ARBA" id="ARBA00022692"/>
    </source>
</evidence>
<keyword evidence="5 8" id="KW-0472">Membrane</keyword>
<keyword evidence="2 8" id="KW-0812">Transmembrane</keyword>
<dbReference type="STRING" id="1884261.A0A5C3QUU3"/>
<evidence type="ECO:0000256" key="7">
    <source>
        <dbReference type="SAM" id="MobiDB-lite"/>
    </source>
</evidence>
<keyword evidence="10" id="KW-1185">Reference proteome</keyword>
<reference evidence="9 10" key="1">
    <citation type="journal article" date="2019" name="Nat. Ecol. Evol.">
        <title>Megaphylogeny resolves global patterns of mushroom evolution.</title>
        <authorList>
            <person name="Varga T."/>
            <person name="Krizsan K."/>
            <person name="Foldi C."/>
            <person name="Dima B."/>
            <person name="Sanchez-Garcia M."/>
            <person name="Sanchez-Ramirez S."/>
            <person name="Szollosi G.J."/>
            <person name="Szarkandi J.G."/>
            <person name="Papp V."/>
            <person name="Albert L."/>
            <person name="Andreopoulos W."/>
            <person name="Angelini C."/>
            <person name="Antonin V."/>
            <person name="Barry K.W."/>
            <person name="Bougher N.L."/>
            <person name="Buchanan P."/>
            <person name="Buyck B."/>
            <person name="Bense V."/>
            <person name="Catcheside P."/>
            <person name="Chovatia M."/>
            <person name="Cooper J."/>
            <person name="Damon W."/>
            <person name="Desjardin D."/>
            <person name="Finy P."/>
            <person name="Geml J."/>
            <person name="Haridas S."/>
            <person name="Hughes K."/>
            <person name="Justo A."/>
            <person name="Karasinski D."/>
            <person name="Kautmanova I."/>
            <person name="Kiss B."/>
            <person name="Kocsube S."/>
            <person name="Kotiranta H."/>
            <person name="LaButti K.M."/>
            <person name="Lechner B.E."/>
            <person name="Liimatainen K."/>
            <person name="Lipzen A."/>
            <person name="Lukacs Z."/>
            <person name="Mihaltcheva S."/>
            <person name="Morgado L.N."/>
            <person name="Niskanen T."/>
            <person name="Noordeloos M.E."/>
            <person name="Ohm R.A."/>
            <person name="Ortiz-Santana B."/>
            <person name="Ovrebo C."/>
            <person name="Racz N."/>
            <person name="Riley R."/>
            <person name="Savchenko A."/>
            <person name="Shiryaev A."/>
            <person name="Soop K."/>
            <person name="Spirin V."/>
            <person name="Szebenyi C."/>
            <person name="Tomsovsky M."/>
            <person name="Tulloss R.E."/>
            <person name="Uehling J."/>
            <person name="Grigoriev I.V."/>
            <person name="Vagvolgyi C."/>
            <person name="Papp T."/>
            <person name="Martin F.M."/>
            <person name="Miettinen O."/>
            <person name="Hibbett D.S."/>
            <person name="Nagy L.G."/>
        </authorList>
    </citation>
    <scope>NUCLEOTIDE SEQUENCE [LARGE SCALE GENOMIC DNA]</scope>
    <source>
        <strain evidence="9 10">CBS 309.79</strain>
    </source>
</reference>
<dbReference type="GO" id="GO:0006629">
    <property type="term" value="P:lipid metabolic process"/>
    <property type="evidence" value="ECO:0007669"/>
    <property type="project" value="UniProtKB-KW"/>
</dbReference>
<gene>
    <name evidence="9" type="ORF">BDV98DRAFT_499855</name>
</gene>
<keyword evidence="4" id="KW-0443">Lipid metabolism</keyword>
<proteinExistence type="predicted"/>
<dbReference type="Proteomes" id="UP000305067">
    <property type="component" value="Unassembled WGS sequence"/>
</dbReference>
<evidence type="ECO:0000256" key="6">
    <source>
        <dbReference type="ARBA" id="ARBA00023315"/>
    </source>
</evidence>
<dbReference type="PANTHER" id="PTHR23063">
    <property type="entry name" value="PHOSPHOLIPID ACYLTRANSFERASE"/>
    <property type="match status" value="1"/>
</dbReference>
<evidence type="ECO:0000256" key="1">
    <source>
        <dbReference type="ARBA" id="ARBA00022679"/>
    </source>
</evidence>
<feature type="transmembrane region" description="Helical" evidence="8">
    <location>
        <begin position="46"/>
        <end position="67"/>
    </location>
</feature>
<accession>A0A5C3QUU3</accession>
<sequence length="385" mass="41860">MEKFSAFRDAGTGIQPFLTPLHTSSSTTVDKLWRVIGYPLAMARTAIVLALLAVYVALVNVLCLVFIPIRPLYRGITCLFTAILTRVVLAIIGLPWISVEQVSRKRGRSAALNNPWTPGRGDLIVSNWVSWIDILYLAFRFDPIFVFPIAEASLAPSPPSPNTPISSSPGRRTGTGSANVSAKNRDVSTRVPIRGFVQVSLLRTIGLTGRSPPFFSSSVAGKSLHEIRKEADRPIVVFPECTSSNGRGLIRFANILPGESLPVKGYQVFVMCFRYDPPTPLTPTLTHSMTSPIPLNPLSHLFRICTSPLPSALSVRLLSMNDSPSSGLFMVSDVAPGAGAGGEGDEFSECCAALIAQLGKMKRTGMGWEDKVAFEGFYKEKRKLY</sequence>
<protein>
    <recommendedName>
        <fullName evidence="11">Phospholipid/glycerol acyltransferase domain-containing protein</fullName>
    </recommendedName>
</protein>